<organism evidence="2 3">
    <name type="scientific">Chryseosolibacter histidini</name>
    <dbReference type="NCBI Taxonomy" id="2782349"/>
    <lineage>
        <taxon>Bacteria</taxon>
        <taxon>Pseudomonadati</taxon>
        <taxon>Bacteroidota</taxon>
        <taxon>Cytophagia</taxon>
        <taxon>Cytophagales</taxon>
        <taxon>Chryseotaleaceae</taxon>
        <taxon>Chryseosolibacter</taxon>
    </lineage>
</organism>
<dbReference type="InterPro" id="IPR030392">
    <property type="entry name" value="S74_ICA"/>
</dbReference>
<sequence>MEIKFTDRVQLKNYFKKNQIPSEENFREFIEASINQGEDGLVKLPGDPLSIKGFGEKDGVKGLLNFYNDFSDTQPAWSFNLNDKGGDGNVQKGFSIASGGSNRFFIQDGTGKVGIGITSPLGKLHIINRSEDANGSALVLGYDGTSNLRLGYHDEYSWIQSHGGKSLAINPIGNNVGIGITNPSARLHVKDGEFRVQASHNDSTKADIVAIYLKDGTQGIGISGNRMAAVGSNTNQDLEFVARGQSGLLRFYVNNGAQGSATFQIETNIANIGTTYAFSPHASYNGSLGSPTKLWRNIYCHDIYRNYEYQASDGRLKENLTPIHDALDKIGRLTGYRYDLKETFVKGDDRKNNLGLVAQEVEQVLPESVRYEANDDRYFINYNSLIPVLVEGIKQLAAQVNELRAGKA</sequence>
<dbReference type="Pfam" id="PF13884">
    <property type="entry name" value="Peptidase_S74"/>
    <property type="match status" value="1"/>
</dbReference>
<dbReference type="EMBL" id="JAHESF010000020">
    <property type="protein sequence ID" value="MBT1699064.1"/>
    <property type="molecule type" value="Genomic_DNA"/>
</dbReference>
<reference evidence="2 3" key="1">
    <citation type="submission" date="2021-05" db="EMBL/GenBank/DDBJ databases">
        <title>A Polyphasic approach of four new species of the genus Ohtaekwangia: Ohtaekwangia histidinii sp. nov., Ohtaekwangia cretensis sp. nov., Ohtaekwangia indiensis sp. nov., Ohtaekwangia reichenbachii sp. nov. from diverse environment.</title>
        <authorList>
            <person name="Octaviana S."/>
        </authorList>
    </citation>
    <scope>NUCLEOTIDE SEQUENCE [LARGE SCALE GENOMIC DNA]</scope>
    <source>
        <strain evidence="2 3">PWU4</strain>
    </source>
</reference>
<dbReference type="PROSITE" id="PS51688">
    <property type="entry name" value="ICA"/>
    <property type="match status" value="1"/>
</dbReference>
<evidence type="ECO:0000313" key="2">
    <source>
        <dbReference type="EMBL" id="MBT1699064.1"/>
    </source>
</evidence>
<keyword evidence="3" id="KW-1185">Reference proteome</keyword>
<gene>
    <name evidence="2" type="ORF">KK083_19370</name>
</gene>
<evidence type="ECO:0000259" key="1">
    <source>
        <dbReference type="PROSITE" id="PS51688"/>
    </source>
</evidence>
<dbReference type="AlphaFoldDB" id="A0AAP2DP91"/>
<name>A0AAP2DP91_9BACT</name>
<dbReference type="RefSeq" id="WP_254166455.1">
    <property type="nucleotide sequence ID" value="NZ_JAHESF010000020.1"/>
</dbReference>
<accession>A0AAP2DP91</accession>
<feature type="domain" description="Peptidase S74" evidence="1">
    <location>
        <begin position="312"/>
        <end position="407"/>
    </location>
</feature>
<protein>
    <submittedName>
        <fullName evidence="2">Tail fiber domain-containing protein</fullName>
    </submittedName>
</protein>
<dbReference type="Proteomes" id="UP001319200">
    <property type="component" value="Unassembled WGS sequence"/>
</dbReference>
<evidence type="ECO:0000313" key="3">
    <source>
        <dbReference type="Proteomes" id="UP001319200"/>
    </source>
</evidence>
<proteinExistence type="predicted"/>
<comment type="caution">
    <text evidence="2">The sequence shown here is derived from an EMBL/GenBank/DDBJ whole genome shotgun (WGS) entry which is preliminary data.</text>
</comment>